<feature type="transmembrane region" description="Helical" evidence="7">
    <location>
        <begin position="45"/>
        <end position="65"/>
    </location>
</feature>
<dbReference type="SUPFAM" id="SSF81338">
    <property type="entry name" value="Aquaporin-like"/>
    <property type="match status" value="1"/>
</dbReference>
<organism evidence="8 9">
    <name type="scientific">Martelella mediterranea</name>
    <dbReference type="NCBI Taxonomy" id="293089"/>
    <lineage>
        <taxon>Bacteria</taxon>
        <taxon>Pseudomonadati</taxon>
        <taxon>Pseudomonadota</taxon>
        <taxon>Alphaproteobacteria</taxon>
        <taxon>Hyphomicrobiales</taxon>
        <taxon>Aurantimonadaceae</taxon>
        <taxon>Martelella</taxon>
    </lineage>
</organism>
<keyword evidence="3 6" id="KW-0812">Transmembrane</keyword>
<feature type="transmembrane region" description="Helical" evidence="7">
    <location>
        <begin position="155"/>
        <end position="174"/>
    </location>
</feature>
<dbReference type="PRINTS" id="PR00783">
    <property type="entry name" value="MINTRINSICP"/>
</dbReference>
<dbReference type="OrthoDB" id="9807293at2"/>
<evidence type="ECO:0000256" key="2">
    <source>
        <dbReference type="ARBA" id="ARBA00006175"/>
    </source>
</evidence>
<dbReference type="PANTHER" id="PTHR19139:SF199">
    <property type="entry name" value="MIP17260P"/>
    <property type="match status" value="1"/>
</dbReference>
<evidence type="ECO:0000256" key="4">
    <source>
        <dbReference type="ARBA" id="ARBA00022989"/>
    </source>
</evidence>
<protein>
    <submittedName>
        <fullName evidence="8">Glycerol uptake facilitator-like aquaporin</fullName>
    </submittedName>
</protein>
<dbReference type="Pfam" id="PF00230">
    <property type="entry name" value="MIP"/>
    <property type="match status" value="1"/>
</dbReference>
<dbReference type="Proteomes" id="UP000295097">
    <property type="component" value="Unassembled WGS sequence"/>
</dbReference>
<accession>A0A4R3NTM4</accession>
<evidence type="ECO:0000256" key="7">
    <source>
        <dbReference type="SAM" id="Phobius"/>
    </source>
</evidence>
<comment type="similarity">
    <text evidence="2 6">Belongs to the MIP/aquaporin (TC 1.A.8) family.</text>
</comment>
<evidence type="ECO:0000313" key="9">
    <source>
        <dbReference type="Proteomes" id="UP000295097"/>
    </source>
</evidence>
<dbReference type="GO" id="GO:0015250">
    <property type="term" value="F:water channel activity"/>
    <property type="evidence" value="ECO:0007669"/>
    <property type="project" value="TreeGrafter"/>
</dbReference>
<keyword evidence="6" id="KW-0813">Transport</keyword>
<dbReference type="InterPro" id="IPR034294">
    <property type="entry name" value="Aquaporin_transptr"/>
</dbReference>
<dbReference type="InterPro" id="IPR000425">
    <property type="entry name" value="MIP"/>
</dbReference>
<evidence type="ECO:0000256" key="1">
    <source>
        <dbReference type="ARBA" id="ARBA00004141"/>
    </source>
</evidence>
<dbReference type="InterPro" id="IPR023271">
    <property type="entry name" value="Aquaporin-like"/>
</dbReference>
<dbReference type="PANTHER" id="PTHR19139">
    <property type="entry name" value="AQUAPORIN TRANSPORTER"/>
    <property type="match status" value="1"/>
</dbReference>
<proteinExistence type="inferred from homology"/>
<dbReference type="GO" id="GO:0005886">
    <property type="term" value="C:plasma membrane"/>
    <property type="evidence" value="ECO:0007669"/>
    <property type="project" value="TreeGrafter"/>
</dbReference>
<sequence>MRTLTRNLAAEFIGTAALLTAVIGSGVMADTLAGDAKAVALFGNVIPTIAMLYVLITALLPVSGAHFNPAVTAVFWWRGEIDHRNALGYIAVQCVGGIAGVCLAHAMFSLDVVQFSIHPRNGYGQWLAEWVATFGLMLTILTVRETRPDSLAVAVPVYILAACWFTASTSFANPAVTLARMFSDTYAGIRPVDVVPFVLCQLTGAFSAHFCVLVLAPSKQ</sequence>
<feature type="transmembrane region" description="Helical" evidence="7">
    <location>
        <begin position="194"/>
        <end position="216"/>
    </location>
</feature>
<feature type="transmembrane region" description="Helical" evidence="7">
    <location>
        <begin position="86"/>
        <end position="108"/>
    </location>
</feature>
<keyword evidence="9" id="KW-1185">Reference proteome</keyword>
<comment type="caution">
    <text evidence="8">The sequence shown here is derived from an EMBL/GenBank/DDBJ whole genome shotgun (WGS) entry which is preliminary data.</text>
</comment>
<dbReference type="RefSeq" id="WP_132310047.1">
    <property type="nucleotide sequence ID" value="NZ_SMAR01000008.1"/>
</dbReference>
<dbReference type="AlphaFoldDB" id="A0A4R3NTM4"/>
<comment type="subcellular location">
    <subcellularLocation>
        <location evidence="1">Membrane</location>
        <topology evidence="1">Multi-pass membrane protein</topology>
    </subcellularLocation>
</comment>
<evidence type="ECO:0000313" key="8">
    <source>
        <dbReference type="EMBL" id="TCT40876.1"/>
    </source>
</evidence>
<dbReference type="EMBL" id="SMAR01000008">
    <property type="protein sequence ID" value="TCT40876.1"/>
    <property type="molecule type" value="Genomic_DNA"/>
</dbReference>
<keyword evidence="5 7" id="KW-0472">Membrane</keyword>
<name>A0A4R3NTM4_9HYPH</name>
<dbReference type="Gene3D" id="1.20.1080.10">
    <property type="entry name" value="Glycerol uptake facilitator protein"/>
    <property type="match status" value="2"/>
</dbReference>
<evidence type="ECO:0000256" key="6">
    <source>
        <dbReference type="RuleBase" id="RU000477"/>
    </source>
</evidence>
<reference evidence="8 9" key="1">
    <citation type="submission" date="2019-03" db="EMBL/GenBank/DDBJ databases">
        <title>Freshwater and sediment microbial communities from various areas in North America, analyzing microbe dynamics in response to fracking.</title>
        <authorList>
            <person name="Lamendella R."/>
        </authorList>
    </citation>
    <scope>NUCLEOTIDE SEQUENCE [LARGE SCALE GENOMIC DNA]</scope>
    <source>
        <strain evidence="8 9">175.2</strain>
    </source>
</reference>
<feature type="transmembrane region" description="Helical" evidence="7">
    <location>
        <begin position="123"/>
        <end position="143"/>
    </location>
</feature>
<keyword evidence="4 7" id="KW-1133">Transmembrane helix</keyword>
<gene>
    <name evidence="8" type="ORF">EDC90_100816</name>
</gene>
<evidence type="ECO:0000256" key="5">
    <source>
        <dbReference type="ARBA" id="ARBA00023136"/>
    </source>
</evidence>
<evidence type="ECO:0000256" key="3">
    <source>
        <dbReference type="ARBA" id="ARBA00022692"/>
    </source>
</evidence>